<dbReference type="GO" id="GO:0003677">
    <property type="term" value="F:DNA binding"/>
    <property type="evidence" value="ECO:0007669"/>
    <property type="project" value="UniProtKB-UniRule"/>
</dbReference>
<evidence type="ECO:0000259" key="6">
    <source>
        <dbReference type="PROSITE" id="PS51900"/>
    </source>
</evidence>
<dbReference type="InterPro" id="IPR013762">
    <property type="entry name" value="Integrase-like_cat_sf"/>
</dbReference>
<proteinExistence type="predicted"/>
<organism evidence="7 8">
    <name type="scientific">Aquipseudomonas alcaligenes</name>
    <name type="common">Pseudomonas alcaligenes</name>
    <dbReference type="NCBI Taxonomy" id="43263"/>
    <lineage>
        <taxon>Bacteria</taxon>
        <taxon>Pseudomonadati</taxon>
        <taxon>Pseudomonadota</taxon>
        <taxon>Gammaproteobacteria</taxon>
        <taxon>Pseudomonadales</taxon>
        <taxon>Pseudomonadaceae</taxon>
        <taxon>Aquipseudomonas</taxon>
    </lineage>
</organism>
<evidence type="ECO:0000256" key="2">
    <source>
        <dbReference type="ARBA" id="ARBA00023125"/>
    </source>
</evidence>
<dbReference type="PANTHER" id="PTHR30349">
    <property type="entry name" value="PHAGE INTEGRASE-RELATED"/>
    <property type="match status" value="1"/>
</dbReference>
<dbReference type="EMBL" id="FTMP01000002">
    <property type="protein sequence ID" value="SIQ23562.1"/>
    <property type="molecule type" value="Genomic_DNA"/>
</dbReference>
<dbReference type="InterPro" id="IPR050090">
    <property type="entry name" value="Tyrosine_recombinase_XerCD"/>
</dbReference>
<keyword evidence="2 4" id="KW-0238">DNA-binding</keyword>
<keyword evidence="1" id="KW-0229">DNA integration</keyword>
<dbReference type="CDD" id="cd00796">
    <property type="entry name" value="INT_Rci_Hp1_C"/>
    <property type="match status" value="1"/>
</dbReference>
<feature type="domain" description="Tyr recombinase" evidence="5">
    <location>
        <begin position="159"/>
        <end position="321"/>
    </location>
</feature>
<evidence type="ECO:0000313" key="8">
    <source>
        <dbReference type="Proteomes" id="UP000185841"/>
    </source>
</evidence>
<gene>
    <name evidence="7" type="ORF">SAMN05878282_102839</name>
</gene>
<dbReference type="PROSITE" id="PS51900">
    <property type="entry name" value="CB"/>
    <property type="match status" value="1"/>
</dbReference>
<dbReference type="PANTHER" id="PTHR30349:SF93">
    <property type="entry name" value="FELS-2 PROPHAGE PROTEIN"/>
    <property type="match status" value="1"/>
</dbReference>
<name>A0A1N6R4K6_AQUAC</name>
<evidence type="ECO:0000256" key="4">
    <source>
        <dbReference type="PROSITE-ProRule" id="PRU01248"/>
    </source>
</evidence>
<dbReference type="Gene3D" id="1.10.443.10">
    <property type="entry name" value="Intergrase catalytic core"/>
    <property type="match status" value="1"/>
</dbReference>
<evidence type="ECO:0000259" key="5">
    <source>
        <dbReference type="PROSITE" id="PS51898"/>
    </source>
</evidence>
<dbReference type="SUPFAM" id="SSF56349">
    <property type="entry name" value="DNA breaking-rejoining enzymes"/>
    <property type="match status" value="1"/>
</dbReference>
<dbReference type="Proteomes" id="UP000185841">
    <property type="component" value="Unassembled WGS sequence"/>
</dbReference>
<protein>
    <submittedName>
        <fullName evidence="7">Site-specific recombinase XerD</fullName>
    </submittedName>
</protein>
<dbReference type="AlphaFoldDB" id="A0A1N6R4K6"/>
<sequence>MAIEQLPDGRWKVDVEPVKGKRFRKTLKTKGEAQRFEATCRARFAQNPDWAPKPKDLRRLGELVGLWFDLHGHSLRDGERRRIKLEALAKCLRDPPAIRLDPQTYAQYRRIRLGAGTSPKTLNNELGYLRAVYNELRGLGVIDYDNPLSLVKPLKIQERELSWLTTDQIAELLAEIRRGCDNPHVEIITLICLATGARWSEAEKLKPTGLRNGVITFSGTKSGKVRSVPITPELEAKLVRHWRAHGQPNSAITSFRRALARTTIELPKGQAAHALRHTFASHFIQNGGNILTLQRILGHSSLAMTMRYAHLAPDHLQDAVRLGPLSVLDAKYELEDQGSNDRDN</sequence>
<dbReference type="InterPro" id="IPR011010">
    <property type="entry name" value="DNA_brk_join_enz"/>
</dbReference>
<evidence type="ECO:0000256" key="1">
    <source>
        <dbReference type="ARBA" id="ARBA00022908"/>
    </source>
</evidence>
<accession>A0A1N6R4K6</accession>
<dbReference type="Pfam" id="PF24624">
    <property type="entry name" value="Int_N"/>
    <property type="match status" value="1"/>
</dbReference>
<evidence type="ECO:0000256" key="3">
    <source>
        <dbReference type="ARBA" id="ARBA00023172"/>
    </source>
</evidence>
<dbReference type="RefSeq" id="WP_076425969.1">
    <property type="nucleotide sequence ID" value="NZ_FTMP01000002.1"/>
</dbReference>
<dbReference type="InterPro" id="IPR044068">
    <property type="entry name" value="CB"/>
</dbReference>
<dbReference type="Pfam" id="PF00589">
    <property type="entry name" value="Phage_integrase"/>
    <property type="match status" value="1"/>
</dbReference>
<evidence type="ECO:0000313" key="7">
    <source>
        <dbReference type="EMBL" id="SIQ23562.1"/>
    </source>
</evidence>
<dbReference type="InterPro" id="IPR002104">
    <property type="entry name" value="Integrase_catalytic"/>
</dbReference>
<keyword evidence="3" id="KW-0233">DNA recombination</keyword>
<feature type="domain" description="Core-binding (CB)" evidence="6">
    <location>
        <begin position="58"/>
        <end position="137"/>
    </location>
</feature>
<dbReference type="GO" id="GO:0006310">
    <property type="term" value="P:DNA recombination"/>
    <property type="evidence" value="ECO:0007669"/>
    <property type="project" value="UniProtKB-KW"/>
</dbReference>
<reference evidence="7 8" key="1">
    <citation type="submission" date="2017-01" db="EMBL/GenBank/DDBJ databases">
        <authorList>
            <person name="Mah S.A."/>
            <person name="Swanson W.J."/>
            <person name="Moy G.W."/>
            <person name="Vacquier V.D."/>
        </authorList>
    </citation>
    <scope>NUCLEOTIDE SEQUENCE [LARGE SCALE GENOMIC DNA]</scope>
    <source>
        <strain evidence="7 8">RU36E</strain>
    </source>
</reference>
<dbReference type="InterPro" id="IPR057084">
    <property type="entry name" value="Int_N"/>
</dbReference>
<dbReference type="GO" id="GO:0015074">
    <property type="term" value="P:DNA integration"/>
    <property type="evidence" value="ECO:0007669"/>
    <property type="project" value="UniProtKB-KW"/>
</dbReference>
<dbReference type="PROSITE" id="PS51898">
    <property type="entry name" value="TYR_RECOMBINASE"/>
    <property type="match status" value="1"/>
</dbReference>